<gene>
    <name evidence="1" type="ORF">KIV10_08960</name>
</gene>
<comment type="caution">
    <text evidence="1">The sequence shown here is derived from an EMBL/GenBank/DDBJ whole genome shotgun (WGS) entry which is preliminary data.</text>
</comment>
<sequence length="132" mass="15487">MNKTNHLNLLSDLIQMANADGKITSAEYDFLKKIAKRLFIPEIEMDKLFISPHPSSIPKNELERITHFYKLVLVMNVDLETHENEVQLLRNFGLKMGIRPTVIDRILIEMVKHENYIIPSETLVQIFKTYYN</sequence>
<accession>A0ABS5S7B3</accession>
<dbReference type="Gene3D" id="1.10.3680.10">
    <property type="entry name" value="TerB-like"/>
    <property type="match status" value="1"/>
</dbReference>
<protein>
    <submittedName>
        <fullName evidence="1">TerB family tellurite resistance protein</fullName>
    </submittedName>
</protein>
<evidence type="ECO:0000313" key="2">
    <source>
        <dbReference type="Proteomes" id="UP001297092"/>
    </source>
</evidence>
<dbReference type="EMBL" id="JAHCTB010000003">
    <property type="protein sequence ID" value="MBT0608310.1"/>
    <property type="molecule type" value="Genomic_DNA"/>
</dbReference>
<proteinExistence type="predicted"/>
<dbReference type="InterPro" id="IPR029024">
    <property type="entry name" value="TerB-like"/>
</dbReference>
<evidence type="ECO:0000313" key="1">
    <source>
        <dbReference type="EMBL" id="MBT0608310.1"/>
    </source>
</evidence>
<name>A0ABS5S7B3_9FLAO</name>
<reference evidence="1 2" key="1">
    <citation type="submission" date="2021-05" db="EMBL/GenBank/DDBJ databases">
        <title>Aequorivita echinoideorum JCM 30378 genome.</title>
        <authorList>
            <person name="Zhang H."/>
            <person name="Li C."/>
        </authorList>
    </citation>
    <scope>NUCLEOTIDE SEQUENCE [LARGE SCALE GENOMIC DNA]</scope>
    <source>
        <strain evidence="1 2">JCM30378</strain>
    </source>
</reference>
<dbReference type="Proteomes" id="UP001297092">
    <property type="component" value="Unassembled WGS sequence"/>
</dbReference>
<dbReference type="SUPFAM" id="SSF158682">
    <property type="entry name" value="TerB-like"/>
    <property type="match status" value="1"/>
</dbReference>
<dbReference type="RefSeq" id="WP_214113176.1">
    <property type="nucleotide sequence ID" value="NZ_JAHCTB010000003.1"/>
</dbReference>
<organism evidence="1 2">
    <name type="scientific">Aequorivita echinoideorum</name>
    <dbReference type="NCBI Taxonomy" id="1549647"/>
    <lineage>
        <taxon>Bacteria</taxon>
        <taxon>Pseudomonadati</taxon>
        <taxon>Bacteroidota</taxon>
        <taxon>Flavobacteriia</taxon>
        <taxon>Flavobacteriales</taxon>
        <taxon>Flavobacteriaceae</taxon>
        <taxon>Aequorivita</taxon>
    </lineage>
</organism>
<keyword evidence="2" id="KW-1185">Reference proteome</keyword>